<comment type="caution">
    <text evidence="1">The sequence shown here is derived from an EMBL/GenBank/DDBJ whole genome shotgun (WGS) entry which is preliminary data.</text>
</comment>
<keyword evidence="2" id="KW-1185">Reference proteome</keyword>
<dbReference type="AlphaFoldDB" id="A0A3P1SE67"/>
<dbReference type="EMBL" id="RQZF01000003">
    <property type="protein sequence ID" value="RRC95591.1"/>
    <property type="molecule type" value="Genomic_DNA"/>
</dbReference>
<gene>
    <name evidence="1" type="ORF">EII11_04785</name>
</gene>
<dbReference type="Proteomes" id="UP000280444">
    <property type="component" value="Unassembled WGS sequence"/>
</dbReference>
<sequence length="88" mass="10079">MSELKPVQHYLFIYDRKADKLLGLREFGTDADAALKAYAEAEIEYSGMQWMDIVLLASQSLESVRRTHGNYFDGEARRSVERALAMSF</sequence>
<organism evidence="1 2">
    <name type="scientific">Schaalia canis</name>
    <dbReference type="NCBI Taxonomy" id="100469"/>
    <lineage>
        <taxon>Bacteria</taxon>
        <taxon>Bacillati</taxon>
        <taxon>Actinomycetota</taxon>
        <taxon>Actinomycetes</taxon>
        <taxon>Actinomycetales</taxon>
        <taxon>Actinomycetaceae</taxon>
        <taxon>Schaalia</taxon>
    </lineage>
</organism>
<reference evidence="1 2" key="1">
    <citation type="submission" date="2018-11" db="EMBL/GenBank/DDBJ databases">
        <title>Genomes From Bacteria Associated with the Canine Oral Cavity: a Test Case for Automated Genome-Based Taxonomic Assignment.</title>
        <authorList>
            <person name="Coil D.A."/>
            <person name="Jospin G."/>
            <person name="Darling A.E."/>
            <person name="Wallis C."/>
            <person name="Davis I.J."/>
            <person name="Harris S."/>
            <person name="Eisen J.A."/>
            <person name="Holcombe L.J."/>
            <person name="O'Flynn C."/>
        </authorList>
    </citation>
    <scope>NUCLEOTIDE SEQUENCE [LARGE SCALE GENOMIC DNA]</scope>
    <source>
        <strain evidence="1 2">OH770</strain>
    </source>
</reference>
<name>A0A3P1SE67_9ACTO</name>
<evidence type="ECO:0000313" key="2">
    <source>
        <dbReference type="Proteomes" id="UP000280444"/>
    </source>
</evidence>
<protein>
    <submittedName>
        <fullName evidence="1">Uncharacterized protein</fullName>
    </submittedName>
</protein>
<evidence type="ECO:0000313" key="1">
    <source>
        <dbReference type="EMBL" id="RRC95591.1"/>
    </source>
</evidence>
<proteinExistence type="predicted"/>
<accession>A0A3P1SE67</accession>